<sequence length="119" mass="12940">MGFQSLHEALDTTTPGGRLVFHVFAALAEFIRELIVQGTHEGIEAARARGERIGRPQAMTPEQIRHARDLLTRPDNTVTSIAKLLGVSRTTLYKYVPELKAGRASLVTGGTPTLPAPRP</sequence>
<evidence type="ECO:0000256" key="1">
    <source>
        <dbReference type="ARBA" id="ARBA00009913"/>
    </source>
</evidence>
<dbReference type="SUPFAM" id="SSF53041">
    <property type="entry name" value="Resolvase-like"/>
    <property type="match status" value="1"/>
</dbReference>
<dbReference type="Pfam" id="PF02796">
    <property type="entry name" value="HTH_7"/>
    <property type="match status" value="1"/>
</dbReference>
<dbReference type="InterPro" id="IPR009057">
    <property type="entry name" value="Homeodomain-like_sf"/>
</dbReference>
<protein>
    <submittedName>
        <fullName evidence="3">Recombinase family protein</fullName>
    </submittedName>
</protein>
<dbReference type="Proteomes" id="UP001432292">
    <property type="component" value="Chromosome"/>
</dbReference>
<evidence type="ECO:0000259" key="2">
    <source>
        <dbReference type="PROSITE" id="PS51736"/>
    </source>
</evidence>
<proteinExistence type="inferred from homology"/>
<evidence type="ECO:0000313" key="4">
    <source>
        <dbReference type="Proteomes" id="UP001432292"/>
    </source>
</evidence>
<dbReference type="InterPro" id="IPR006119">
    <property type="entry name" value="Resolv_N"/>
</dbReference>
<dbReference type="InterPro" id="IPR036162">
    <property type="entry name" value="Resolvase-like_N_sf"/>
</dbReference>
<dbReference type="InterPro" id="IPR006120">
    <property type="entry name" value="Resolvase_HTH_dom"/>
</dbReference>
<feature type="domain" description="Resolvase/invertase-type recombinase catalytic" evidence="2">
    <location>
        <begin position="1"/>
        <end position="50"/>
    </location>
</feature>
<name>A0ABZ1VZE6_9ACTN</name>
<organism evidence="3 4">
    <name type="scientific">Streptomyces caniferus</name>
    <dbReference type="NCBI Taxonomy" id="285557"/>
    <lineage>
        <taxon>Bacteria</taxon>
        <taxon>Bacillati</taxon>
        <taxon>Actinomycetota</taxon>
        <taxon>Actinomycetes</taxon>
        <taxon>Kitasatosporales</taxon>
        <taxon>Streptomycetaceae</taxon>
        <taxon>Streptomyces</taxon>
    </lineage>
</organism>
<dbReference type="RefSeq" id="WP_329129995.1">
    <property type="nucleotide sequence ID" value="NZ_CP108473.1"/>
</dbReference>
<evidence type="ECO:0000313" key="3">
    <source>
        <dbReference type="EMBL" id="WUS28191.1"/>
    </source>
</evidence>
<keyword evidence="4" id="KW-1185">Reference proteome</keyword>
<dbReference type="Gene3D" id="1.10.10.60">
    <property type="entry name" value="Homeodomain-like"/>
    <property type="match status" value="1"/>
</dbReference>
<dbReference type="CDD" id="cd00569">
    <property type="entry name" value="HTH_Hin_like"/>
    <property type="match status" value="1"/>
</dbReference>
<gene>
    <name evidence="3" type="ORF">OG727_34130</name>
</gene>
<dbReference type="PROSITE" id="PS51736">
    <property type="entry name" value="RECOMBINASES_3"/>
    <property type="match status" value="1"/>
</dbReference>
<dbReference type="SUPFAM" id="SSF46689">
    <property type="entry name" value="Homeodomain-like"/>
    <property type="match status" value="1"/>
</dbReference>
<accession>A0ABZ1VZE6</accession>
<dbReference type="Pfam" id="PF00239">
    <property type="entry name" value="Resolvase"/>
    <property type="match status" value="1"/>
</dbReference>
<dbReference type="Gene3D" id="3.40.50.1390">
    <property type="entry name" value="Resolvase, N-terminal catalytic domain"/>
    <property type="match status" value="1"/>
</dbReference>
<reference evidence="3" key="1">
    <citation type="submission" date="2022-10" db="EMBL/GenBank/DDBJ databases">
        <title>The complete genomes of actinobacterial strains from the NBC collection.</title>
        <authorList>
            <person name="Joergensen T.S."/>
            <person name="Alvarez Arevalo M."/>
            <person name="Sterndorff E.B."/>
            <person name="Faurdal D."/>
            <person name="Vuksanovic O."/>
            <person name="Mourched A.-S."/>
            <person name="Charusanti P."/>
            <person name="Shaw S."/>
            <person name="Blin K."/>
            <person name="Weber T."/>
        </authorList>
    </citation>
    <scope>NUCLEOTIDE SEQUENCE</scope>
    <source>
        <strain evidence="3">NBC_01256</strain>
    </source>
</reference>
<comment type="similarity">
    <text evidence="1">Belongs to the site-specific recombinase resolvase family.</text>
</comment>
<dbReference type="EMBL" id="CP108473">
    <property type="protein sequence ID" value="WUS28191.1"/>
    <property type="molecule type" value="Genomic_DNA"/>
</dbReference>